<dbReference type="RefSeq" id="XP_007837747.1">
    <property type="nucleotide sequence ID" value="XM_007839556.1"/>
</dbReference>
<evidence type="ECO:0000313" key="2">
    <source>
        <dbReference type="EMBL" id="ETS77101.1"/>
    </source>
</evidence>
<dbReference type="KEGG" id="pfy:PFICI_10975"/>
<dbReference type="HOGENOM" id="CLU_046577_2_0_1"/>
<feature type="region of interest" description="Disordered" evidence="1">
    <location>
        <begin position="204"/>
        <end position="225"/>
    </location>
</feature>
<protein>
    <submittedName>
        <fullName evidence="2">Uncharacterized protein</fullName>
    </submittedName>
</protein>
<dbReference type="Proteomes" id="UP000030651">
    <property type="component" value="Unassembled WGS sequence"/>
</dbReference>
<organism evidence="2 3">
    <name type="scientific">Pestalotiopsis fici (strain W106-1 / CGMCC3.15140)</name>
    <dbReference type="NCBI Taxonomy" id="1229662"/>
    <lineage>
        <taxon>Eukaryota</taxon>
        <taxon>Fungi</taxon>
        <taxon>Dikarya</taxon>
        <taxon>Ascomycota</taxon>
        <taxon>Pezizomycotina</taxon>
        <taxon>Sordariomycetes</taxon>
        <taxon>Xylariomycetidae</taxon>
        <taxon>Amphisphaeriales</taxon>
        <taxon>Sporocadaceae</taxon>
        <taxon>Pestalotiopsis</taxon>
    </lineage>
</organism>
<dbReference type="STRING" id="1229662.W3WW68"/>
<accession>W3WW68</accession>
<dbReference type="InParanoid" id="W3WW68"/>
<proteinExistence type="predicted"/>
<dbReference type="AlphaFoldDB" id="W3WW68"/>
<sequence>MAEAFGVITGLLGVWQFAEDHFPADETPASNYRVTVGLEGFDANGQTLTNAKGEIETIKTYNVQHELIGSGGGLTVGDGEDDQFGDIKVDQEGNSQSIWTEFFAGDDAICIAAITTTMEEGTKWGWTGDWGYWCGLNWFPSGYRLKNDQGVVDACTWIDKDHSEDLKAAAIGINWSELGATEGQKTPSQSELLKKCGDKMQAWPEDGGKQMLPVNDKKKRSSSVFRRSQRSDDRLIVSRLNHNATEVCDSWSSWGPDFVSEQEGIYCNMETHEAIPLCNADKTVDCFDLNTSHGPAMVRRNGKRSPRNPSQVVTWA</sequence>
<dbReference type="OrthoDB" id="5365129at2759"/>
<dbReference type="EMBL" id="KI912116">
    <property type="protein sequence ID" value="ETS77101.1"/>
    <property type="molecule type" value="Genomic_DNA"/>
</dbReference>
<keyword evidence="3" id="KW-1185">Reference proteome</keyword>
<dbReference type="eggNOG" id="ENOG502SNA7">
    <property type="taxonomic scope" value="Eukaryota"/>
</dbReference>
<gene>
    <name evidence="2" type="ORF">PFICI_10975</name>
</gene>
<dbReference type="OMA" id="IYCNMET"/>
<evidence type="ECO:0000256" key="1">
    <source>
        <dbReference type="SAM" id="MobiDB-lite"/>
    </source>
</evidence>
<reference evidence="3" key="1">
    <citation type="journal article" date="2015" name="BMC Genomics">
        <title>Genomic and transcriptomic analysis of the endophytic fungus Pestalotiopsis fici reveals its lifestyle and high potential for synthesis of natural products.</title>
        <authorList>
            <person name="Wang X."/>
            <person name="Zhang X."/>
            <person name="Liu L."/>
            <person name="Xiang M."/>
            <person name="Wang W."/>
            <person name="Sun X."/>
            <person name="Che Y."/>
            <person name="Guo L."/>
            <person name="Liu G."/>
            <person name="Guo L."/>
            <person name="Wang C."/>
            <person name="Yin W.B."/>
            <person name="Stadler M."/>
            <person name="Zhang X."/>
            <person name="Liu X."/>
        </authorList>
    </citation>
    <scope>NUCLEOTIDE SEQUENCE [LARGE SCALE GENOMIC DNA]</scope>
    <source>
        <strain evidence="3">W106-1 / CGMCC3.15140</strain>
    </source>
</reference>
<name>W3WW68_PESFW</name>
<dbReference type="GeneID" id="19275988"/>
<evidence type="ECO:0000313" key="3">
    <source>
        <dbReference type="Proteomes" id="UP000030651"/>
    </source>
</evidence>